<protein>
    <submittedName>
        <fullName evidence="4">Uncharacterized protein YhaN</fullName>
    </submittedName>
</protein>
<feature type="domain" description="YhaN AAA" evidence="3">
    <location>
        <begin position="1"/>
        <end position="207"/>
    </location>
</feature>
<accession>A0ABT9XS62</accession>
<feature type="transmembrane region" description="Helical" evidence="2">
    <location>
        <begin position="499"/>
        <end position="516"/>
    </location>
</feature>
<keyword evidence="2" id="KW-1133">Transmembrane helix</keyword>
<keyword evidence="1" id="KW-0175">Coiled coil</keyword>
<comment type="caution">
    <text evidence="4">The sequence shown here is derived from an EMBL/GenBank/DDBJ whole genome shotgun (WGS) entry which is preliminary data.</text>
</comment>
<evidence type="ECO:0000259" key="3">
    <source>
        <dbReference type="Pfam" id="PF13514"/>
    </source>
</evidence>
<dbReference type="Proteomes" id="UP001224122">
    <property type="component" value="Unassembled WGS sequence"/>
</dbReference>
<dbReference type="Pfam" id="PF13514">
    <property type="entry name" value="AAA_27"/>
    <property type="match status" value="1"/>
</dbReference>
<dbReference type="InterPro" id="IPR027417">
    <property type="entry name" value="P-loop_NTPase"/>
</dbReference>
<dbReference type="PANTHER" id="PTHR41259">
    <property type="entry name" value="DOUBLE-STRAND BREAK REPAIR RAD50 ATPASE, PUTATIVE-RELATED"/>
    <property type="match status" value="1"/>
</dbReference>
<keyword evidence="5" id="KW-1185">Reference proteome</keyword>
<feature type="coiled-coil region" evidence="1">
    <location>
        <begin position="697"/>
        <end position="738"/>
    </location>
</feature>
<evidence type="ECO:0000256" key="2">
    <source>
        <dbReference type="SAM" id="Phobius"/>
    </source>
</evidence>
<dbReference type="EMBL" id="JAUSTW010000002">
    <property type="protein sequence ID" value="MDQ0198105.1"/>
    <property type="molecule type" value="Genomic_DNA"/>
</dbReference>
<dbReference type="Gene3D" id="3.40.50.300">
    <property type="entry name" value="P-loop containing nucleotide triphosphate hydrolases"/>
    <property type="match status" value="2"/>
</dbReference>
<feature type="coiled-coil region" evidence="1">
    <location>
        <begin position="385"/>
        <end position="459"/>
    </location>
</feature>
<proteinExistence type="predicted"/>
<gene>
    <name evidence="4" type="ORF">J2S10_001246</name>
</gene>
<evidence type="ECO:0000313" key="4">
    <source>
        <dbReference type="EMBL" id="MDQ0198105.1"/>
    </source>
</evidence>
<keyword evidence="2" id="KW-0812">Transmembrane</keyword>
<dbReference type="PANTHER" id="PTHR41259:SF1">
    <property type="entry name" value="DOUBLE-STRAND BREAK REPAIR RAD50 ATPASE, PUTATIVE-RELATED"/>
    <property type="match status" value="1"/>
</dbReference>
<keyword evidence="2" id="KW-0472">Membrane</keyword>
<feature type="transmembrane region" description="Helical" evidence="2">
    <location>
        <begin position="476"/>
        <end position="494"/>
    </location>
</feature>
<evidence type="ECO:0000313" key="5">
    <source>
        <dbReference type="Proteomes" id="UP001224122"/>
    </source>
</evidence>
<evidence type="ECO:0000256" key="1">
    <source>
        <dbReference type="SAM" id="Coils"/>
    </source>
</evidence>
<dbReference type="RefSeq" id="WP_307405501.1">
    <property type="nucleotide sequence ID" value="NZ_JAUSTW010000002.1"/>
</dbReference>
<sequence>MKIIGMHIYGYGQLDNVKINNIRDFQLFFGENEAGKSTIMAFIHGILFGFPTKQQSELRYEPKHNTKYGGKIIVLHEELGYAVIERVKGKSAGDVTVSLEDGTMGGEDLLKQVLADFDKSLFQAVFSFNLQGLQNIHQMNGEEIGKFLFSAGTLGTERLSKTEAVLQKELEARFKPGGKKPLINEKLLALQSLNGELKKASAKNQEYEALIEKKEGLQQEIVEIHGLLAGINDKIDKLKEWKKIQSFVKEEKWTKEEIDGLGEIHFPTRGIERAEKLNQLIHPYNAQVSSIADRIKSLKKELESIKPDPAFLNHESAIVTILDKIPVYEQLKQEKQHCEMKLKELEDKLTTIKERLHLPLDEEEIFSINTNIFMKNQVEMVSKKGQKLIEVKQELENRYQEEKNALEEFEKEIRAAESQIFSKQERERLESEVNGGHDKKSLEIELDALKDKIEFYHLATKRNKDTMASLNNQKKIQFFTFFLVLIGLALYSFLTKQWVLLFLSFLGFILIGTLMTKSTGQPKENEVNQTLNRLIEKEKQIIQKLKSAEYRNISFIEEQLKQDNHRREQLQMLKIKVEQQHNQYDKVISKFEEWEAQAAENKEKLLTISRELNIPEYIAKSFLLEAFQLIEQSKTVSREKRQVLDRLNQITLEQSKIVNGLEVFANQFLPRESLDLQNTAYLLRTKLKEEHEKQIKFQEKRTKLTDLEADLQQIIKERQHLQEEFTKLLNEANVENEQQYYELGTKAEKQGKLVERLEDIKKQLQYSTLHEAERENLLQIHNCDEIINKCNDEALNLQTHLKKLQEDQASIKYEIQILEEGGVYSNLLHQFKQKKFELEDAAKEWSVYCLAQDLLLKTVEKYKKVHLPRMLAKAEEFLFFLTDGSYHKIHLRESGTGFLIERMDHTLFEANELSQATTEQVYVSIRLALATTLYEKYRFPIIIDDSFVNFDSRRTQKVMELLKQLDQNQILFFTCHRHLLQYFQKENIISLNKGIVQIIS</sequence>
<organism evidence="4 5">
    <name type="scientific">Neobacillus ginsengisoli</name>
    <dbReference type="NCBI Taxonomy" id="904295"/>
    <lineage>
        <taxon>Bacteria</taxon>
        <taxon>Bacillati</taxon>
        <taxon>Bacillota</taxon>
        <taxon>Bacilli</taxon>
        <taxon>Bacillales</taxon>
        <taxon>Bacillaceae</taxon>
        <taxon>Neobacillus</taxon>
    </lineage>
</organism>
<dbReference type="SUPFAM" id="SSF52540">
    <property type="entry name" value="P-loop containing nucleoside triphosphate hydrolases"/>
    <property type="match status" value="1"/>
</dbReference>
<name>A0ABT9XS62_9BACI</name>
<reference evidence="4 5" key="1">
    <citation type="submission" date="2023-07" db="EMBL/GenBank/DDBJ databases">
        <title>Genomic Encyclopedia of Type Strains, Phase IV (KMG-IV): sequencing the most valuable type-strain genomes for metagenomic binning, comparative biology and taxonomic classification.</title>
        <authorList>
            <person name="Goeker M."/>
        </authorList>
    </citation>
    <scope>NUCLEOTIDE SEQUENCE [LARGE SCALE GENOMIC DNA]</scope>
    <source>
        <strain evidence="4 5">DSM 27594</strain>
    </source>
</reference>
<feature type="coiled-coil region" evidence="1">
    <location>
        <begin position="183"/>
        <end position="220"/>
    </location>
</feature>
<dbReference type="InterPro" id="IPR038734">
    <property type="entry name" value="YhaN_AAA"/>
</dbReference>
<feature type="coiled-coil region" evidence="1">
    <location>
        <begin position="328"/>
        <end position="355"/>
    </location>
</feature>